<dbReference type="EMBL" id="FRCY01000013">
    <property type="protein sequence ID" value="SHN24143.1"/>
    <property type="molecule type" value="Genomic_DNA"/>
</dbReference>
<dbReference type="Proteomes" id="UP000184513">
    <property type="component" value="Unassembled WGS sequence"/>
</dbReference>
<keyword evidence="2" id="KW-1185">Reference proteome</keyword>
<dbReference type="InterPro" id="IPR036909">
    <property type="entry name" value="Cyt_c-like_dom_sf"/>
</dbReference>
<dbReference type="Gene3D" id="1.10.760.10">
    <property type="entry name" value="Cytochrome c-like domain"/>
    <property type="match status" value="1"/>
</dbReference>
<organism evidence="1 2">
    <name type="scientific">Cyclobacterium lianum</name>
    <dbReference type="NCBI Taxonomy" id="388280"/>
    <lineage>
        <taxon>Bacteria</taxon>
        <taxon>Pseudomonadati</taxon>
        <taxon>Bacteroidota</taxon>
        <taxon>Cytophagia</taxon>
        <taxon>Cytophagales</taxon>
        <taxon>Cyclobacteriaceae</taxon>
        <taxon>Cyclobacterium</taxon>
    </lineage>
</organism>
<evidence type="ECO:0000313" key="2">
    <source>
        <dbReference type="Proteomes" id="UP000184513"/>
    </source>
</evidence>
<reference evidence="1 2" key="1">
    <citation type="submission" date="2016-11" db="EMBL/GenBank/DDBJ databases">
        <authorList>
            <person name="Jaros S."/>
            <person name="Januszkiewicz K."/>
            <person name="Wedrychowicz H."/>
        </authorList>
    </citation>
    <scope>NUCLEOTIDE SEQUENCE [LARGE SCALE GENOMIC DNA]</scope>
    <source>
        <strain evidence="1 2">CGMCC 1.6102</strain>
    </source>
</reference>
<name>A0A1M7Q209_9BACT</name>
<proteinExistence type="predicted"/>
<dbReference type="GO" id="GO:0020037">
    <property type="term" value="F:heme binding"/>
    <property type="evidence" value="ECO:0007669"/>
    <property type="project" value="InterPro"/>
</dbReference>
<protein>
    <submittedName>
        <fullName evidence="1">Uncharacterized protein</fullName>
    </submittedName>
</protein>
<gene>
    <name evidence="1" type="ORF">SAMN04488057_11330</name>
</gene>
<sequence length="54" mass="5818">MEGEILANGERYDSIMPAHSFLTDAQLAPLLSYIRQAFGNSASAVSESEVAAMR</sequence>
<dbReference type="RefSeq" id="WP_178371528.1">
    <property type="nucleotide sequence ID" value="NZ_FRCY01000013.1"/>
</dbReference>
<dbReference type="GO" id="GO:0009055">
    <property type="term" value="F:electron transfer activity"/>
    <property type="evidence" value="ECO:0007669"/>
    <property type="project" value="InterPro"/>
</dbReference>
<dbReference type="SUPFAM" id="SSF46626">
    <property type="entry name" value="Cytochrome c"/>
    <property type="match status" value="1"/>
</dbReference>
<accession>A0A1M7Q209</accession>
<dbReference type="STRING" id="388280.SAMN04488057_11330"/>
<evidence type="ECO:0000313" key="1">
    <source>
        <dbReference type="EMBL" id="SHN24143.1"/>
    </source>
</evidence>
<dbReference type="AlphaFoldDB" id="A0A1M7Q209"/>